<name>A0A016VTW8_9BILA</name>
<dbReference type="AlphaFoldDB" id="A0A016VTW8"/>
<proteinExistence type="predicted"/>
<comment type="caution">
    <text evidence="1">The sequence shown here is derived from an EMBL/GenBank/DDBJ whole genome shotgun (WGS) entry which is preliminary data.</text>
</comment>
<dbReference type="EMBL" id="JARK01001341">
    <property type="protein sequence ID" value="EYC30198.1"/>
    <property type="molecule type" value="Genomic_DNA"/>
</dbReference>
<accession>A0A016VTW8</accession>
<evidence type="ECO:0000313" key="2">
    <source>
        <dbReference type="Proteomes" id="UP000024635"/>
    </source>
</evidence>
<evidence type="ECO:0000313" key="1">
    <source>
        <dbReference type="EMBL" id="EYC30198.1"/>
    </source>
</evidence>
<dbReference type="Proteomes" id="UP000024635">
    <property type="component" value="Unassembled WGS sequence"/>
</dbReference>
<sequence length="79" mass="9013">MEHSRCLLSPAPWIPFVVYAVYASASRQKKTESKMNDIGVAKCRCGDICKFAKIRPGQKRKFAKKTSRTWTGCWTRTTV</sequence>
<keyword evidence="2" id="KW-1185">Reference proteome</keyword>
<protein>
    <submittedName>
        <fullName evidence="1">Uncharacterized protein</fullName>
    </submittedName>
</protein>
<gene>
    <name evidence="1" type="primary">Acey_s0005.g2506</name>
    <name evidence="1" type="ORF">Y032_0005g2506</name>
</gene>
<reference evidence="2" key="1">
    <citation type="journal article" date="2015" name="Nat. Genet.">
        <title>The genome and transcriptome of the zoonotic hookworm Ancylostoma ceylanicum identify infection-specific gene families.</title>
        <authorList>
            <person name="Schwarz E.M."/>
            <person name="Hu Y."/>
            <person name="Antoshechkin I."/>
            <person name="Miller M.M."/>
            <person name="Sternberg P.W."/>
            <person name="Aroian R.V."/>
        </authorList>
    </citation>
    <scope>NUCLEOTIDE SEQUENCE</scope>
    <source>
        <strain evidence="2">HY135</strain>
    </source>
</reference>
<organism evidence="1 2">
    <name type="scientific">Ancylostoma ceylanicum</name>
    <dbReference type="NCBI Taxonomy" id="53326"/>
    <lineage>
        <taxon>Eukaryota</taxon>
        <taxon>Metazoa</taxon>
        <taxon>Ecdysozoa</taxon>
        <taxon>Nematoda</taxon>
        <taxon>Chromadorea</taxon>
        <taxon>Rhabditida</taxon>
        <taxon>Rhabditina</taxon>
        <taxon>Rhabditomorpha</taxon>
        <taxon>Strongyloidea</taxon>
        <taxon>Ancylostomatidae</taxon>
        <taxon>Ancylostomatinae</taxon>
        <taxon>Ancylostoma</taxon>
    </lineage>
</organism>